<dbReference type="InterPro" id="IPR027531">
    <property type="entry name" value="eIF3f"/>
</dbReference>
<name>A0ABD3RYT1_9STRA</name>
<evidence type="ECO:0000256" key="4">
    <source>
        <dbReference type="HAMAP-Rule" id="MF_03005"/>
    </source>
</evidence>
<keyword evidence="1 4" id="KW-0963">Cytoplasm</keyword>
<keyword evidence="3 4" id="KW-0648">Protein biosynthesis</keyword>
<keyword evidence="2 4" id="KW-0396">Initiation factor</keyword>
<feature type="region of interest" description="Disordered" evidence="5">
    <location>
        <begin position="158"/>
        <end position="180"/>
    </location>
</feature>
<sequence>MTAALLATHESNLPPMTHGCMPALLLNSPALSKSTSAVAANAVAYAGGADATSGGGGGEAGSRGGIMIPASTVFVHPIVLLSVLDHHTRRQEGAGRVIGTLLGGRDGDRHRKIEWSSYRVFKRMILAASFEMPSTVWYQGRKKDDAFHVENSAPMKDSLLTPFPSSSALHPPPRKKKKKQVEITNAFAVPHAERGDEVAIGKDFNRQMLALHLRANPRETVVGWYATALPVDGGTDSKCIADTSSLIHEFYAGECDDDPIHLVVDTGLSVDALPIRAYKSIPVCVKGEPLANMFHEMRLSLKSSESERICVDRMIASSADKDGAPATRDEGAALQLSMERLLAMLETCSGYVDGVVDGSISPDDEVGRDISEALSSVPRIRPEVFDKMFNDSLQDLLMVTYLSNITKTQLLIAEKLNETLGK</sequence>
<reference evidence="7 8" key="1">
    <citation type="submission" date="2024-10" db="EMBL/GenBank/DDBJ databases">
        <title>Updated reference genomes for cyclostephanoid diatoms.</title>
        <authorList>
            <person name="Roberts W.R."/>
            <person name="Alverson A.J."/>
        </authorList>
    </citation>
    <scope>NUCLEOTIDE SEQUENCE [LARGE SCALE GENOMIC DNA]</scope>
    <source>
        <strain evidence="7 8">AJA228-03</strain>
    </source>
</reference>
<gene>
    <name evidence="7" type="ORF">ACHAXA_004478</name>
</gene>
<accession>A0ABD3RYT1</accession>
<dbReference type="PANTHER" id="PTHR10540">
    <property type="entry name" value="EUKARYOTIC TRANSLATION INITIATION FACTOR 3 SUBUNIT F-RELATED"/>
    <property type="match status" value="1"/>
</dbReference>
<dbReference type="InterPro" id="IPR037518">
    <property type="entry name" value="MPN"/>
</dbReference>
<dbReference type="Proteomes" id="UP001530377">
    <property type="component" value="Unassembled WGS sequence"/>
</dbReference>
<dbReference type="CDD" id="cd08064">
    <property type="entry name" value="MPN_eIF3f"/>
    <property type="match status" value="1"/>
</dbReference>
<evidence type="ECO:0000259" key="6">
    <source>
        <dbReference type="PROSITE" id="PS50249"/>
    </source>
</evidence>
<dbReference type="Gene3D" id="3.40.140.10">
    <property type="entry name" value="Cytidine Deaminase, domain 2"/>
    <property type="match status" value="2"/>
</dbReference>
<protein>
    <recommendedName>
        <fullName evidence="4">Eukaryotic translation initiation factor 3 subunit F</fullName>
        <shortName evidence="4">eIF3f</shortName>
    </recommendedName>
    <alternativeName>
        <fullName evidence="4">Eukaryotic translation initiation factor 3 subunit 5</fullName>
    </alternativeName>
</protein>
<comment type="similarity">
    <text evidence="4">Belongs to the eIF-3 subunit F family.</text>
</comment>
<comment type="subunit">
    <text evidence="4">Component of the eukaryotic translation initiation factor 3 (eIF-3) complex.</text>
</comment>
<dbReference type="HAMAP" id="MF_03005">
    <property type="entry name" value="eIF3f"/>
    <property type="match status" value="1"/>
</dbReference>
<dbReference type="GO" id="GO:0003743">
    <property type="term" value="F:translation initiation factor activity"/>
    <property type="evidence" value="ECO:0007669"/>
    <property type="project" value="UniProtKB-UniRule"/>
</dbReference>
<dbReference type="GO" id="GO:0033290">
    <property type="term" value="C:eukaryotic 48S preinitiation complex"/>
    <property type="evidence" value="ECO:0007669"/>
    <property type="project" value="UniProtKB-UniRule"/>
</dbReference>
<evidence type="ECO:0000256" key="1">
    <source>
        <dbReference type="ARBA" id="ARBA00022490"/>
    </source>
</evidence>
<dbReference type="EMBL" id="JALLPB020000107">
    <property type="protein sequence ID" value="KAL3817352.1"/>
    <property type="molecule type" value="Genomic_DNA"/>
</dbReference>
<dbReference type="SMART" id="SM00232">
    <property type="entry name" value="JAB_MPN"/>
    <property type="match status" value="1"/>
</dbReference>
<comment type="function">
    <text evidence="4">Component of the eukaryotic translation initiation factor 3 (eIF-3) complex, which is involved in protein synthesis of a specialized repertoire of mRNAs and, together with other initiation factors, stimulates binding of mRNA and methionyl-tRNAi to the 40S ribosome. The eIF-3 complex specifically targets and initiates translation of a subset of mRNAs involved in cell proliferation.</text>
</comment>
<evidence type="ECO:0000256" key="3">
    <source>
        <dbReference type="ARBA" id="ARBA00022917"/>
    </source>
</evidence>
<dbReference type="InterPro" id="IPR024969">
    <property type="entry name" value="EIF3F/CSN6-like_C"/>
</dbReference>
<evidence type="ECO:0000256" key="2">
    <source>
        <dbReference type="ARBA" id="ARBA00022540"/>
    </source>
</evidence>
<keyword evidence="8" id="KW-1185">Reference proteome</keyword>
<proteinExistence type="inferred from homology"/>
<feature type="domain" description="MPN" evidence="6">
    <location>
        <begin position="73"/>
        <end position="284"/>
    </location>
</feature>
<evidence type="ECO:0000256" key="5">
    <source>
        <dbReference type="SAM" id="MobiDB-lite"/>
    </source>
</evidence>
<comment type="subcellular location">
    <subcellularLocation>
        <location evidence="4">Cytoplasm</location>
    </subcellularLocation>
</comment>
<dbReference type="PROSITE" id="PS50249">
    <property type="entry name" value="MPN"/>
    <property type="match status" value="1"/>
</dbReference>
<dbReference type="AlphaFoldDB" id="A0ABD3RYT1"/>
<comment type="caution">
    <text evidence="7">The sequence shown here is derived from an EMBL/GenBank/DDBJ whole genome shotgun (WGS) entry which is preliminary data.</text>
</comment>
<dbReference type="GO" id="GO:0005852">
    <property type="term" value="C:eukaryotic translation initiation factor 3 complex"/>
    <property type="evidence" value="ECO:0007669"/>
    <property type="project" value="UniProtKB-UniRule"/>
</dbReference>
<dbReference type="Pfam" id="PF01398">
    <property type="entry name" value="JAB"/>
    <property type="match status" value="2"/>
</dbReference>
<dbReference type="GO" id="GO:0016282">
    <property type="term" value="C:eukaryotic 43S preinitiation complex"/>
    <property type="evidence" value="ECO:0007669"/>
    <property type="project" value="UniProtKB-UniRule"/>
</dbReference>
<dbReference type="Pfam" id="PF13012">
    <property type="entry name" value="MitMem_reg"/>
    <property type="match status" value="1"/>
</dbReference>
<evidence type="ECO:0000313" key="7">
    <source>
        <dbReference type="EMBL" id="KAL3817352.1"/>
    </source>
</evidence>
<dbReference type="PANTHER" id="PTHR10540:SF6">
    <property type="entry name" value="EUKARYOTIC TRANSLATION INITIATION FACTOR 3 SUBUNIT F"/>
    <property type="match status" value="1"/>
</dbReference>
<dbReference type="InterPro" id="IPR000555">
    <property type="entry name" value="JAMM/MPN+_dom"/>
</dbReference>
<evidence type="ECO:0000313" key="8">
    <source>
        <dbReference type="Proteomes" id="UP001530377"/>
    </source>
</evidence>
<dbReference type="GO" id="GO:0001732">
    <property type="term" value="P:formation of cytoplasmic translation initiation complex"/>
    <property type="evidence" value="ECO:0007669"/>
    <property type="project" value="UniProtKB-UniRule"/>
</dbReference>
<organism evidence="7 8">
    <name type="scientific">Cyclostephanos tholiformis</name>
    <dbReference type="NCBI Taxonomy" id="382380"/>
    <lineage>
        <taxon>Eukaryota</taxon>
        <taxon>Sar</taxon>
        <taxon>Stramenopiles</taxon>
        <taxon>Ochrophyta</taxon>
        <taxon>Bacillariophyta</taxon>
        <taxon>Coscinodiscophyceae</taxon>
        <taxon>Thalassiosirophycidae</taxon>
        <taxon>Stephanodiscales</taxon>
        <taxon>Stephanodiscaceae</taxon>
        <taxon>Cyclostephanos</taxon>
    </lineage>
</organism>